<dbReference type="AlphaFoldDB" id="A0A409XKB3"/>
<dbReference type="Proteomes" id="UP000283269">
    <property type="component" value="Unassembled WGS sequence"/>
</dbReference>
<gene>
    <name evidence="2" type="ORF">CVT25_002724</name>
</gene>
<keyword evidence="3" id="KW-1185">Reference proteome</keyword>
<proteinExistence type="predicted"/>
<accession>A0A409XKB3</accession>
<dbReference type="EMBL" id="NHYD01001438">
    <property type="protein sequence ID" value="PPQ91180.1"/>
    <property type="molecule type" value="Genomic_DNA"/>
</dbReference>
<comment type="caution">
    <text evidence="2">The sequence shown here is derived from an EMBL/GenBank/DDBJ whole genome shotgun (WGS) entry which is preliminary data.</text>
</comment>
<protein>
    <submittedName>
        <fullName evidence="2">Uncharacterized protein</fullName>
    </submittedName>
</protein>
<name>A0A409XKB3_PSICY</name>
<organism evidence="2 3">
    <name type="scientific">Psilocybe cyanescens</name>
    <dbReference type="NCBI Taxonomy" id="93625"/>
    <lineage>
        <taxon>Eukaryota</taxon>
        <taxon>Fungi</taxon>
        <taxon>Dikarya</taxon>
        <taxon>Basidiomycota</taxon>
        <taxon>Agaricomycotina</taxon>
        <taxon>Agaricomycetes</taxon>
        <taxon>Agaricomycetidae</taxon>
        <taxon>Agaricales</taxon>
        <taxon>Agaricineae</taxon>
        <taxon>Strophariaceae</taxon>
        <taxon>Psilocybe</taxon>
    </lineage>
</organism>
<sequence length="82" mass="8757">MVGGAVEELGVQGEEGGSGCNAGEESACPPALGADTGWEQAHYDLVENPSNIYTIVTHFEQLGVSPFLWYNLDPLTIPVFFI</sequence>
<dbReference type="InParanoid" id="A0A409XKB3"/>
<reference evidence="2 3" key="1">
    <citation type="journal article" date="2018" name="Evol. Lett.">
        <title>Horizontal gene cluster transfer increased hallucinogenic mushroom diversity.</title>
        <authorList>
            <person name="Reynolds H.T."/>
            <person name="Vijayakumar V."/>
            <person name="Gluck-Thaler E."/>
            <person name="Korotkin H.B."/>
            <person name="Matheny P.B."/>
            <person name="Slot J.C."/>
        </authorList>
    </citation>
    <scope>NUCLEOTIDE SEQUENCE [LARGE SCALE GENOMIC DNA]</scope>
    <source>
        <strain evidence="2 3">2631</strain>
    </source>
</reference>
<evidence type="ECO:0000256" key="1">
    <source>
        <dbReference type="SAM" id="MobiDB-lite"/>
    </source>
</evidence>
<feature type="compositionally biased region" description="Low complexity" evidence="1">
    <location>
        <begin position="1"/>
        <end position="12"/>
    </location>
</feature>
<evidence type="ECO:0000313" key="3">
    <source>
        <dbReference type="Proteomes" id="UP000283269"/>
    </source>
</evidence>
<evidence type="ECO:0000313" key="2">
    <source>
        <dbReference type="EMBL" id="PPQ91180.1"/>
    </source>
</evidence>
<feature type="region of interest" description="Disordered" evidence="1">
    <location>
        <begin position="1"/>
        <end position="26"/>
    </location>
</feature>